<dbReference type="Pfam" id="PF02567">
    <property type="entry name" value="PhzC-PhzF"/>
    <property type="match status" value="1"/>
</dbReference>
<comment type="similarity">
    <text evidence="1">Belongs to the PhzF family.</text>
</comment>
<name>A0A0F6TQV3_9GAMM</name>
<dbReference type="AlphaFoldDB" id="A0A0F6TQV3"/>
<dbReference type="EMBL" id="CP010975">
    <property type="protein sequence ID" value="AKE52240.1"/>
    <property type="molecule type" value="Genomic_DNA"/>
</dbReference>
<dbReference type="STRING" id="914150.TQ33_1285"/>
<gene>
    <name evidence="3" type="ORF">TQ33_1285</name>
</gene>
<dbReference type="SUPFAM" id="SSF54506">
    <property type="entry name" value="Diaminopimelate epimerase-like"/>
    <property type="match status" value="1"/>
</dbReference>
<dbReference type="Gene3D" id="3.10.310.10">
    <property type="entry name" value="Diaminopimelate Epimerase, Chain A, domain 1"/>
    <property type="match status" value="2"/>
</dbReference>
<dbReference type="InterPro" id="IPR003719">
    <property type="entry name" value="Phenazine_PhzF-like"/>
</dbReference>
<dbReference type="GO" id="GO:0016853">
    <property type="term" value="F:isomerase activity"/>
    <property type="evidence" value="ECO:0007669"/>
    <property type="project" value="UniProtKB-KW"/>
</dbReference>
<dbReference type="GO" id="GO:0005737">
    <property type="term" value="C:cytoplasm"/>
    <property type="evidence" value="ECO:0007669"/>
    <property type="project" value="TreeGrafter"/>
</dbReference>
<dbReference type="PANTHER" id="PTHR13774">
    <property type="entry name" value="PHENAZINE BIOSYNTHESIS PROTEIN"/>
    <property type="match status" value="1"/>
</dbReference>
<evidence type="ECO:0000256" key="1">
    <source>
        <dbReference type="ARBA" id="ARBA00008270"/>
    </source>
</evidence>
<organism evidence="3 4">
    <name type="scientific">Kangiella geojedonensis</name>
    <dbReference type="NCBI Taxonomy" id="914150"/>
    <lineage>
        <taxon>Bacteria</taxon>
        <taxon>Pseudomonadati</taxon>
        <taxon>Pseudomonadota</taxon>
        <taxon>Gammaproteobacteria</taxon>
        <taxon>Kangiellales</taxon>
        <taxon>Kangiellaceae</taxon>
        <taxon>Kangiella</taxon>
    </lineage>
</organism>
<evidence type="ECO:0000313" key="4">
    <source>
        <dbReference type="Proteomes" id="UP000034071"/>
    </source>
</evidence>
<dbReference type="PIRSF" id="PIRSF016184">
    <property type="entry name" value="PhzC_PhzF"/>
    <property type="match status" value="1"/>
</dbReference>
<keyword evidence="4" id="KW-1185">Reference proteome</keyword>
<sequence>MQQSIPRRFQVRVFATEVLRGTSAVVYKVIERLSGHDMQRIAKEEAAPATCFIYQLNERQFEIRFYNTTHEIQLCGHGLLASAKVIAQDSQYESFNLLTRDSLVSCQYNPHQNNLEIAFRELKATEVSAPTWLSDCFNVKPSKVSKAGPEDGYWVMEWPRDMALSDLVVEPDILMEKTQRAVIATQQSSNSDYDYNFRYFAPQHGVLEDKATGSAHRVLVSYWHQHLNKCNFKARQYSIEGAELIGRIEGEDVWISGNVEIER</sequence>
<dbReference type="OrthoDB" id="9788221at2"/>
<dbReference type="KEGG" id="kge:TQ33_1285"/>
<protein>
    <submittedName>
        <fullName evidence="3">Phenazine biosynthesis PhzC/PhzF protein</fullName>
    </submittedName>
</protein>
<reference evidence="3 4" key="1">
    <citation type="submission" date="2015-02" db="EMBL/GenBank/DDBJ databases">
        <title>Complete genome sequence of Kangiella geojedonensis strain YCS-5T.</title>
        <authorList>
            <person name="Kim K.M."/>
        </authorList>
    </citation>
    <scope>NUCLEOTIDE SEQUENCE [LARGE SCALE GENOMIC DNA]</scope>
    <source>
        <strain evidence="3 4">YCS-5</strain>
    </source>
</reference>
<dbReference type="Proteomes" id="UP000034071">
    <property type="component" value="Chromosome"/>
</dbReference>
<dbReference type="RefSeq" id="WP_046561334.1">
    <property type="nucleotide sequence ID" value="NZ_CP010975.1"/>
</dbReference>
<keyword evidence="2" id="KW-0413">Isomerase</keyword>
<accession>A0A0F6TQV3</accession>
<dbReference type="HOGENOM" id="CLU_048756_2_2_6"/>
<evidence type="ECO:0000256" key="2">
    <source>
        <dbReference type="ARBA" id="ARBA00023235"/>
    </source>
</evidence>
<evidence type="ECO:0000313" key="3">
    <source>
        <dbReference type="EMBL" id="AKE52240.1"/>
    </source>
</evidence>
<dbReference type="PANTHER" id="PTHR13774:SF17">
    <property type="entry name" value="PHENAZINE BIOSYNTHESIS-LIKE DOMAIN-CONTAINING PROTEIN"/>
    <property type="match status" value="1"/>
</dbReference>
<proteinExistence type="inferred from homology"/>